<dbReference type="RefSeq" id="WP_252635851.1">
    <property type="nucleotide sequence ID" value="NZ_JAMXAX010000120.1"/>
</dbReference>
<dbReference type="EMBL" id="JBHSAJ010000066">
    <property type="protein sequence ID" value="MFC3937355.1"/>
    <property type="molecule type" value="Genomic_DNA"/>
</dbReference>
<proteinExistence type="predicted"/>
<evidence type="ECO:0000256" key="1">
    <source>
        <dbReference type="SAM" id="SignalP"/>
    </source>
</evidence>
<organism evidence="2 3">
    <name type="scientific">Acidovorax facilis</name>
    <dbReference type="NCBI Taxonomy" id="12917"/>
    <lineage>
        <taxon>Bacteria</taxon>
        <taxon>Pseudomonadati</taxon>
        <taxon>Pseudomonadota</taxon>
        <taxon>Betaproteobacteria</taxon>
        <taxon>Burkholderiales</taxon>
        <taxon>Comamonadaceae</taxon>
        <taxon>Acidovorax</taxon>
    </lineage>
</organism>
<sequence length="242" mass="25280">MTAIVRALILLLLLAGGTAVRAQNLLTNGNFEAGLAGWSTWTAPPGFWDGTWIHSNDCDIWVPTQCPFGGAGMSHAQKKGSGAGNAHGGLFQTVAVTPGRVYQLRGAWSGGVTGNAGGNATWWEVVAYDGAVGAATIDAAPGPLDTLIARRDVSNLALNGVFQFQWEPFDGTFTATSSQATIALKTGSFFTFDAAGYHDDLVLEEVASSNIPVNSPWALVVLCLGLLATGAWMRRGPGTRRG</sequence>
<accession>A0ABV8DG36</accession>
<evidence type="ECO:0000313" key="2">
    <source>
        <dbReference type="EMBL" id="MFC3937355.1"/>
    </source>
</evidence>
<evidence type="ECO:0000313" key="3">
    <source>
        <dbReference type="Proteomes" id="UP001595693"/>
    </source>
</evidence>
<feature type="signal peptide" evidence="1">
    <location>
        <begin position="1"/>
        <end position="22"/>
    </location>
</feature>
<name>A0ABV8DG36_9BURK</name>
<keyword evidence="3" id="KW-1185">Reference proteome</keyword>
<evidence type="ECO:0008006" key="4">
    <source>
        <dbReference type="Google" id="ProtNLM"/>
    </source>
</evidence>
<keyword evidence="1" id="KW-0732">Signal</keyword>
<reference evidence="3" key="1">
    <citation type="journal article" date="2019" name="Int. J. Syst. Evol. Microbiol.">
        <title>The Global Catalogue of Microorganisms (GCM) 10K type strain sequencing project: providing services to taxonomists for standard genome sequencing and annotation.</title>
        <authorList>
            <consortium name="The Broad Institute Genomics Platform"/>
            <consortium name="The Broad Institute Genome Sequencing Center for Infectious Disease"/>
            <person name="Wu L."/>
            <person name="Ma J."/>
        </authorList>
    </citation>
    <scope>NUCLEOTIDE SEQUENCE [LARGE SCALE GENOMIC DNA]</scope>
    <source>
        <strain evidence="3">CCUG 2113</strain>
    </source>
</reference>
<dbReference type="Gene3D" id="2.60.120.260">
    <property type="entry name" value="Galactose-binding domain-like"/>
    <property type="match status" value="1"/>
</dbReference>
<dbReference type="Proteomes" id="UP001595693">
    <property type="component" value="Unassembled WGS sequence"/>
</dbReference>
<gene>
    <name evidence="2" type="ORF">ACFOW3_22265</name>
</gene>
<feature type="chain" id="PRO_5046673678" description="PEP-CTERM sorting domain-containing protein" evidence="1">
    <location>
        <begin position="23"/>
        <end position="242"/>
    </location>
</feature>
<protein>
    <recommendedName>
        <fullName evidence="4">PEP-CTERM sorting domain-containing protein</fullName>
    </recommendedName>
</protein>
<comment type="caution">
    <text evidence="2">The sequence shown here is derived from an EMBL/GenBank/DDBJ whole genome shotgun (WGS) entry which is preliminary data.</text>
</comment>